<protein>
    <recommendedName>
        <fullName evidence="3">F5/8 type C domain-containing protein</fullName>
    </recommendedName>
</protein>
<evidence type="ECO:0000313" key="1">
    <source>
        <dbReference type="EMBL" id="PZG01932.1"/>
    </source>
</evidence>
<evidence type="ECO:0008006" key="3">
    <source>
        <dbReference type="Google" id="ProtNLM"/>
    </source>
</evidence>
<proteinExistence type="predicted"/>
<comment type="caution">
    <text evidence="1">The sequence shown here is derived from an EMBL/GenBank/DDBJ whole genome shotgun (WGS) entry which is preliminary data.</text>
</comment>
<reference evidence="1 2" key="1">
    <citation type="submission" date="2018-01" db="EMBL/GenBank/DDBJ databases">
        <title>Draft genome sequence of Salinispora sp. 13K206.</title>
        <authorList>
            <person name="Sahin N."/>
            <person name="Saygin H."/>
            <person name="Ay H."/>
        </authorList>
    </citation>
    <scope>NUCLEOTIDE SEQUENCE [LARGE SCALE GENOMIC DNA]</scope>
    <source>
        <strain evidence="1 2">13K206</strain>
    </source>
</reference>
<evidence type="ECO:0000313" key="2">
    <source>
        <dbReference type="Proteomes" id="UP000248749"/>
    </source>
</evidence>
<dbReference type="Proteomes" id="UP000248749">
    <property type="component" value="Unassembled WGS sequence"/>
</dbReference>
<dbReference type="SUPFAM" id="SSF51445">
    <property type="entry name" value="(Trans)glycosidases"/>
    <property type="match status" value="1"/>
</dbReference>
<dbReference type="Gene3D" id="3.20.20.80">
    <property type="entry name" value="Glycosidases"/>
    <property type="match status" value="1"/>
</dbReference>
<keyword evidence="2" id="KW-1185">Reference proteome</keyword>
<gene>
    <name evidence="1" type="ORF">C1I99_04920</name>
</gene>
<sequence>MPALSIAGALAMPRAAAASHHDIISSGNYYLGVTPDDGSPDRDGGLIPLAQGALGDGDPSRFVGWRGASNAPRTIALVFDLLNDLPLAQIRIVSNAPAPGWGFTGISVTYRSEGDTAYRLAGKATRTGETDYELVVPMADRSARFVRIEIIRSSALLHVPLSHVEIQRGHGDAGPHPGPAFTVAQLRAELGRYTRLADRYGQYLYQDWPGKVTSDDQLQREYAQEAAALAGVALDPERYDRYGGVKSLGRHGATGYFRVKKVDGRWWFVTPDGHLFFLKAVDAFSEEEWGYGTVYENPDGSPRDMFDELPDPDRFANAYAVVENGLITVNFVKANLMRKYGDNYKAKWRDLTHRRMLDWGFNAQGKWHRDPAVPFPYIERAPTPLDVIKVRWAIDPFDPDFSTKLDRTFNLRPYRTDPWLIGYFFENERGWNREVVGEVVRQAGDLPAKRAFIHYLADAYADNLTRVNELLGTSAPSFRALADEQIDINRVPPGDVAAFITLAAKRYFQQVRNAIKRQDPNHLFLGSCLVPTWRTSPEWNAGGVDHVDVLSFDWYSNNISELTRYGVHDKPIVNLEYCFMLPDRGMTSHNPSIAASSQADRGVRYASFIEALARTPFFIGSAWFAHYDQAVTNKPGSTEAFNIGLVNQQDQPYHEMTNIMRETNRSLEMIHLQAPPS</sequence>
<name>A0A2W2CQX4_9ACTN</name>
<accession>A0A2W2CQX4</accession>
<dbReference type="EMBL" id="POUB01000017">
    <property type="protein sequence ID" value="PZG01932.1"/>
    <property type="molecule type" value="Genomic_DNA"/>
</dbReference>
<organism evidence="1 2">
    <name type="scientific">Micromonospora deserti</name>
    <dbReference type="NCBI Taxonomy" id="2070366"/>
    <lineage>
        <taxon>Bacteria</taxon>
        <taxon>Bacillati</taxon>
        <taxon>Actinomycetota</taxon>
        <taxon>Actinomycetes</taxon>
        <taxon>Micromonosporales</taxon>
        <taxon>Micromonosporaceae</taxon>
        <taxon>Micromonospora</taxon>
    </lineage>
</organism>
<dbReference type="InterPro" id="IPR017853">
    <property type="entry name" value="GH"/>
</dbReference>
<dbReference type="AlphaFoldDB" id="A0A2W2CQX4"/>